<keyword evidence="2" id="KW-1003">Cell membrane</keyword>
<evidence type="ECO:0000313" key="10">
    <source>
        <dbReference type="EMBL" id="KAK2168493.1"/>
    </source>
</evidence>
<dbReference type="InterPro" id="IPR017452">
    <property type="entry name" value="GPCR_Rhodpsn_7TM"/>
</dbReference>
<dbReference type="GO" id="GO:0042277">
    <property type="term" value="F:peptide binding"/>
    <property type="evidence" value="ECO:0007669"/>
    <property type="project" value="TreeGrafter"/>
</dbReference>
<feature type="region of interest" description="Disordered" evidence="7">
    <location>
        <begin position="508"/>
        <end position="628"/>
    </location>
</feature>
<name>A0AAD9KDI3_9ANNE</name>
<feature type="transmembrane region" description="Helical" evidence="8">
    <location>
        <begin position="20"/>
        <end position="39"/>
    </location>
</feature>
<proteinExistence type="predicted"/>
<feature type="compositionally biased region" description="Polar residues" evidence="7">
    <location>
        <begin position="314"/>
        <end position="325"/>
    </location>
</feature>
<feature type="region of interest" description="Disordered" evidence="7">
    <location>
        <begin position="684"/>
        <end position="815"/>
    </location>
</feature>
<comment type="caution">
    <text evidence="10">The sequence shown here is derived from an EMBL/GenBank/DDBJ whole genome shotgun (WGS) entry which is preliminary data.</text>
</comment>
<feature type="compositionally biased region" description="Acidic residues" evidence="7">
    <location>
        <begin position="1288"/>
        <end position="1299"/>
    </location>
</feature>
<evidence type="ECO:0000256" key="8">
    <source>
        <dbReference type="SAM" id="Phobius"/>
    </source>
</evidence>
<dbReference type="Proteomes" id="UP001208570">
    <property type="component" value="Unassembled WGS sequence"/>
</dbReference>
<evidence type="ECO:0000256" key="5">
    <source>
        <dbReference type="ARBA" id="ARBA00023136"/>
    </source>
</evidence>
<dbReference type="PROSITE" id="PS50262">
    <property type="entry name" value="G_PROTEIN_RECEP_F1_2"/>
    <property type="match status" value="1"/>
</dbReference>
<feature type="compositionally biased region" description="Polar residues" evidence="7">
    <location>
        <begin position="978"/>
        <end position="988"/>
    </location>
</feature>
<feature type="compositionally biased region" description="Low complexity" evidence="7">
    <location>
        <begin position="702"/>
        <end position="724"/>
    </location>
</feature>
<dbReference type="PRINTS" id="PR00237">
    <property type="entry name" value="GPCRRHODOPSN"/>
</dbReference>
<feature type="transmembrane region" description="Helical" evidence="8">
    <location>
        <begin position="109"/>
        <end position="131"/>
    </location>
</feature>
<evidence type="ECO:0000256" key="7">
    <source>
        <dbReference type="SAM" id="MobiDB-lite"/>
    </source>
</evidence>
<reference evidence="10" key="1">
    <citation type="journal article" date="2023" name="Mol. Biol. Evol.">
        <title>Third-Generation Sequencing Reveals the Adaptive Role of the Epigenome in Three Deep-Sea Polychaetes.</title>
        <authorList>
            <person name="Perez M."/>
            <person name="Aroh O."/>
            <person name="Sun Y."/>
            <person name="Lan Y."/>
            <person name="Juniper S.K."/>
            <person name="Young C.R."/>
            <person name="Angers B."/>
            <person name="Qian P.Y."/>
        </authorList>
    </citation>
    <scope>NUCLEOTIDE SEQUENCE</scope>
    <source>
        <strain evidence="10">P08H-3</strain>
    </source>
</reference>
<dbReference type="Pfam" id="PF00001">
    <property type="entry name" value="7tm_1"/>
    <property type="match status" value="1"/>
</dbReference>
<feature type="compositionally biased region" description="Low complexity" evidence="7">
    <location>
        <begin position="376"/>
        <end position="390"/>
    </location>
</feature>
<gene>
    <name evidence="10" type="ORF">LSH36_16g02044</name>
</gene>
<keyword evidence="4 8" id="KW-1133">Transmembrane helix</keyword>
<organism evidence="10 11">
    <name type="scientific">Paralvinella palmiformis</name>
    <dbReference type="NCBI Taxonomy" id="53620"/>
    <lineage>
        <taxon>Eukaryota</taxon>
        <taxon>Metazoa</taxon>
        <taxon>Spiralia</taxon>
        <taxon>Lophotrochozoa</taxon>
        <taxon>Annelida</taxon>
        <taxon>Polychaeta</taxon>
        <taxon>Sedentaria</taxon>
        <taxon>Canalipalpata</taxon>
        <taxon>Terebellida</taxon>
        <taxon>Terebelliformia</taxon>
        <taxon>Alvinellidae</taxon>
        <taxon>Paralvinella</taxon>
    </lineage>
</organism>
<feature type="region of interest" description="Disordered" evidence="7">
    <location>
        <begin position="1252"/>
        <end position="1301"/>
    </location>
</feature>
<feature type="region of interest" description="Disordered" evidence="7">
    <location>
        <begin position="835"/>
        <end position="1041"/>
    </location>
</feature>
<evidence type="ECO:0000256" key="4">
    <source>
        <dbReference type="ARBA" id="ARBA00022989"/>
    </source>
</evidence>
<feature type="compositionally biased region" description="Basic and acidic residues" evidence="7">
    <location>
        <begin position="786"/>
        <end position="796"/>
    </location>
</feature>
<feature type="compositionally biased region" description="Basic and acidic residues" evidence="7">
    <location>
        <begin position="546"/>
        <end position="555"/>
    </location>
</feature>
<feature type="compositionally biased region" description="Basic and acidic residues" evidence="7">
    <location>
        <begin position="906"/>
        <end position="924"/>
    </location>
</feature>
<feature type="compositionally biased region" description="Basic and acidic residues" evidence="7">
    <location>
        <begin position="1014"/>
        <end position="1028"/>
    </location>
</feature>
<keyword evidence="3 8" id="KW-0812">Transmembrane</keyword>
<keyword evidence="5 8" id="KW-0472">Membrane</keyword>
<protein>
    <recommendedName>
        <fullName evidence="9">G-protein coupled receptors family 1 profile domain-containing protein</fullName>
    </recommendedName>
</protein>
<dbReference type="Gene3D" id="1.20.1070.10">
    <property type="entry name" value="Rhodopsin 7-helix transmembrane proteins"/>
    <property type="match status" value="1"/>
</dbReference>
<feature type="compositionally biased region" description="Polar residues" evidence="7">
    <location>
        <begin position="556"/>
        <end position="598"/>
    </location>
</feature>
<sequence length="1317" mass="150183">MTQAVYRGWLLGEIFCKLTAYAQGVAVMSSIYTVVLMILDRFLSIKHSALLKRMNSASYTKMAVALIWIVSGLFMIPLLAVKTTESVDILPIESVYFCVERWSNTKKQLTFSVAVFLFVYAVPCGVMAALYSALGKELWSSEQDRMAQRRDSTVSVASSRAIIGRRRVARTSMFVAAAFVLCWLPYHIFDTVVHIEYRYTNNTMLAGYHFTKWLAHANCAIKPVLYCFMGTTFRRKMIRLVKKCNPVCKREVFTVAYQMDPTNFQWTLADYGLGNGASPRPSFASWNTSLPSPLSCYSLHWPLYDHTPRASISTQSRSYQHSPRSSVGFLSPHDDYSPRGSFCTDSRGENTPAMCFLDTPPFLSPRASVSTDRRGSSVSQQRSPRPSISVDPSRKSPRISVSFEDHDSAFRSPRSSFSTEERIYRIPRSPRQSFCSEEPVYGPPSRHFDEKPMFLTTKPYFYYQQDDRRVARRSSTYAEHNVNLLSPTRRAFCPDDRFQLRRQSMSTMKDYPAGDTQPPEVVYSSPTPPVPSIPSPDQSDDLSTPDQEKNAKKNGTDQQQTDSENDFSPSEMITYNNNVRRQSLASNASRISTKASSPRSDKSDVKHRHKLKKQQVSTEHNRSRRSSVATIAESVDNRSIDNRSRRESVITLAELQENRSRRNSVNTLGDNLENRSRRSSVITLGDAFENMMRGSRNTLAESPSNRSQRSSPHSRSPSQRSSPHTQMELEMSQSRSPVPPSGATAASSTAGTTPSRRASVAAMGDSVDSSGTAKERRRASCSDFSETTHDSKDRNSTLHQQHSFPFGKQEEKHRRPSCAAIEVVDEFLSRRSSLQVNQNDGLEDVRSRSGSRSRSRTPSPNAARRESIPIQRTSPRASPKQIMDEESDEEPFRPISDVPDSTSRVIEWKKGLDKERAGSDLSEKKSKRKLRSSTHHNNTKESNKQDPEQARKEKAKKREKDNYTPMAEYRPAKHNPSLRRSSYSNDSNKPPRPQRRPSVYAETALCALNEDEQPPSRDRDRPRYRHESPVAARCSPTNQEAHQYTNRARDNYYDDPPPGYSREEADWAVRPKPRRASVHAEDRRNYEPYFMVRESPRHVDPALYYREAETEFVDHLYEEQFHHPQAIISERKLPETPKGVVPDYGGRRHSYVEIHHPQSYCYIDKTPPRPSKRRASVALVSHDPEELMHLIRESKQMQHVAAMQKRASLPVVESIPSVYYPQMRDQFEPRAIPINNRAVHIAYQGPQLASIPDQRPLAKYPNHPTHKPANNPYDETRSRSRSVSWQCDEVEEEDEDGDVNNDVRSRLLKSKYMEIAT</sequence>
<feature type="compositionally biased region" description="Basic residues" evidence="7">
    <location>
        <begin position="925"/>
        <end position="934"/>
    </location>
</feature>
<dbReference type="PANTHER" id="PTHR24241:SF180">
    <property type="entry name" value="G-PROTEIN COUPLED RECEPTORS FAMILY 1 PROFILE DOMAIN-CONTAINING PROTEIN"/>
    <property type="match status" value="1"/>
</dbReference>
<feature type="region of interest" description="Disordered" evidence="7">
    <location>
        <begin position="314"/>
        <end position="333"/>
    </location>
</feature>
<dbReference type="PANTHER" id="PTHR24241">
    <property type="entry name" value="NEUROPEPTIDE RECEPTOR-RELATED G-PROTEIN COUPLED RECEPTOR"/>
    <property type="match status" value="1"/>
</dbReference>
<dbReference type="GO" id="GO:0005886">
    <property type="term" value="C:plasma membrane"/>
    <property type="evidence" value="ECO:0007669"/>
    <property type="project" value="UniProtKB-SubCell"/>
</dbReference>
<keyword evidence="11" id="KW-1185">Reference proteome</keyword>
<dbReference type="GO" id="GO:0004930">
    <property type="term" value="F:G protein-coupled receptor activity"/>
    <property type="evidence" value="ECO:0007669"/>
    <property type="project" value="InterPro"/>
</dbReference>
<dbReference type="InterPro" id="IPR000276">
    <property type="entry name" value="GPCR_Rhodpsn"/>
</dbReference>
<feature type="compositionally biased region" description="Low complexity" evidence="7">
    <location>
        <begin position="741"/>
        <end position="759"/>
    </location>
</feature>
<evidence type="ECO:0000256" key="2">
    <source>
        <dbReference type="ARBA" id="ARBA00022475"/>
    </source>
</evidence>
<accession>A0AAD9KDI3</accession>
<dbReference type="SUPFAM" id="SSF81321">
    <property type="entry name" value="Family A G protein-coupled receptor-like"/>
    <property type="match status" value="1"/>
</dbReference>
<evidence type="ECO:0000256" key="3">
    <source>
        <dbReference type="ARBA" id="ARBA00022692"/>
    </source>
</evidence>
<feature type="region of interest" description="Disordered" evidence="7">
    <location>
        <begin position="366"/>
        <end position="417"/>
    </location>
</feature>
<feature type="transmembrane region" description="Helical" evidence="8">
    <location>
        <begin position="168"/>
        <end position="186"/>
    </location>
</feature>
<evidence type="ECO:0000259" key="9">
    <source>
        <dbReference type="PROSITE" id="PS50262"/>
    </source>
</evidence>
<feature type="domain" description="G-protein coupled receptors family 1 profile" evidence="9">
    <location>
        <begin position="1"/>
        <end position="226"/>
    </location>
</feature>
<dbReference type="EMBL" id="JAODUP010000016">
    <property type="protein sequence ID" value="KAK2168493.1"/>
    <property type="molecule type" value="Genomic_DNA"/>
</dbReference>
<dbReference type="GO" id="GO:0032870">
    <property type="term" value="P:cellular response to hormone stimulus"/>
    <property type="evidence" value="ECO:0007669"/>
    <property type="project" value="TreeGrafter"/>
</dbReference>
<keyword evidence="6" id="KW-0675">Receptor</keyword>
<evidence type="ECO:0000313" key="11">
    <source>
        <dbReference type="Proteomes" id="UP001208570"/>
    </source>
</evidence>
<comment type="subcellular location">
    <subcellularLocation>
        <location evidence="1">Cell membrane</location>
        <topology evidence="1">Multi-pass membrane protein</topology>
    </subcellularLocation>
</comment>
<feature type="transmembrane region" description="Helical" evidence="8">
    <location>
        <begin position="59"/>
        <end position="80"/>
    </location>
</feature>
<evidence type="ECO:0000256" key="1">
    <source>
        <dbReference type="ARBA" id="ARBA00004651"/>
    </source>
</evidence>
<evidence type="ECO:0000256" key="6">
    <source>
        <dbReference type="ARBA" id="ARBA00023170"/>
    </source>
</evidence>
<feature type="compositionally biased region" description="Basic and acidic residues" evidence="7">
    <location>
        <begin position="938"/>
        <end position="962"/>
    </location>
</feature>